<gene>
    <name evidence="2" type="ORF">PIQ37_06245</name>
</gene>
<feature type="domain" description="MBG" evidence="1">
    <location>
        <begin position="2"/>
        <end position="33"/>
    </location>
</feature>
<feature type="domain" description="MBG" evidence="1">
    <location>
        <begin position="40"/>
        <end position="114"/>
    </location>
</feature>
<dbReference type="EMBL" id="JAQJCQ010000004">
    <property type="protein sequence ID" value="MEL4891017.1"/>
    <property type="molecule type" value="Genomic_DNA"/>
</dbReference>
<feature type="domain" description="MBG" evidence="1">
    <location>
        <begin position="121"/>
        <end position="195"/>
    </location>
</feature>
<comment type="caution">
    <text evidence="2">The sequence shown here is derived from an EMBL/GenBank/DDBJ whole genome shotgun (WGS) entry which is preliminary data.</text>
</comment>
<evidence type="ECO:0000313" key="2">
    <source>
        <dbReference type="EMBL" id="MEL4891017.1"/>
    </source>
</evidence>
<dbReference type="Gene3D" id="3.30.160.710">
    <property type="match status" value="1"/>
</dbReference>
<dbReference type="Proteomes" id="UP001486626">
    <property type="component" value="Unassembled WGS sequence"/>
</dbReference>
<sequence length="298" mass="28210">GAGAAVGNYAITASGATGAGLSNYVVTYVDGSLRVDPATLRIVANDANKTYGGTVNLSGYSVSGLLNGDTVSGVALGSAGAGAGAAVGNYAITASGATGAGLSNYVVSYVDGSLRVDPATLRIVASDASKTVGSTATLTGYRVSGLLNRDTVSGVALNSAGAGSGAAVGNYAITASGATGAGLSNYAISYVDGLLNVVAGSGDGGGAVQLPTTTVQAINTSVAAATVTGDAGSTTETSPQKADETARQLAAAARGGSGGTVTAATDSILIVDGGIRAPAVACSPGASNASADSCIIRQ</sequence>
<keyword evidence="3" id="KW-1185">Reference proteome</keyword>
<proteinExistence type="predicted"/>
<dbReference type="RefSeq" id="WP_342072799.1">
    <property type="nucleotide sequence ID" value="NZ_JAQJCQ010000004.1"/>
</dbReference>
<protein>
    <submittedName>
        <fullName evidence="2">MBG domain-containing protein</fullName>
    </submittedName>
</protein>
<feature type="non-terminal residue" evidence="2">
    <location>
        <position position="1"/>
    </location>
</feature>
<evidence type="ECO:0000313" key="3">
    <source>
        <dbReference type="Proteomes" id="UP001486626"/>
    </source>
</evidence>
<dbReference type="InterPro" id="IPR041286">
    <property type="entry name" value="MBG_2"/>
</dbReference>
<organism evidence="2 3">
    <name type="scientific">Xanthomonas protegens</name>
    <dbReference type="NCBI Taxonomy" id="3380705"/>
    <lineage>
        <taxon>Bacteria</taxon>
        <taxon>Pseudomonadati</taxon>
        <taxon>Pseudomonadota</taxon>
        <taxon>Gammaproteobacteria</taxon>
        <taxon>Lysobacterales</taxon>
        <taxon>Lysobacteraceae</taxon>
        <taxon>Xanthomonas</taxon>
    </lineage>
</organism>
<name>A0ABU9L8N4_9XANT</name>
<reference evidence="2 3" key="1">
    <citation type="journal article" date="2024" name="FEMS Microbiol. Lett.">
        <title>Xanthomonas protegens sp. nov., a novel rice seed-associated bacterium, provides in vivo protection against X. oryzae pv. oryzae, the bacterial leaf blight pathogen.</title>
        <authorList>
            <person name="Rana R."/>
            <person name="Sharma A."/>
            <person name="Madhavan V.N."/>
            <person name="Korpole S."/>
            <person name="Sonti R.V."/>
            <person name="Patel H.K."/>
            <person name="Patil P.B."/>
        </authorList>
    </citation>
    <scope>NUCLEOTIDE SEQUENCE [LARGE SCALE GENOMIC DNA]</scope>
    <source>
        <strain evidence="2 3">PPL118</strain>
    </source>
</reference>
<accession>A0ABU9L8N4</accession>
<evidence type="ECO:0000259" key="1">
    <source>
        <dbReference type="Pfam" id="PF18676"/>
    </source>
</evidence>
<dbReference type="Pfam" id="PF18676">
    <property type="entry name" value="MBG_2"/>
    <property type="match status" value="3"/>
</dbReference>